<dbReference type="Proteomes" id="UP000504637">
    <property type="component" value="Unplaced"/>
</dbReference>
<feature type="compositionally biased region" description="Basic and acidic residues" evidence="1">
    <location>
        <begin position="74"/>
        <end position="95"/>
    </location>
</feature>
<evidence type="ECO:0000313" key="2">
    <source>
        <dbReference type="Proteomes" id="UP000504637"/>
    </source>
</evidence>
<feature type="region of interest" description="Disordered" evidence="1">
    <location>
        <begin position="74"/>
        <end position="274"/>
    </location>
</feature>
<evidence type="ECO:0000313" key="3">
    <source>
        <dbReference type="RefSeq" id="XP_033464001.1"/>
    </source>
</evidence>
<organism evidence="3">
    <name type="scientific">Dissoconium aciculare CBS 342.82</name>
    <dbReference type="NCBI Taxonomy" id="1314786"/>
    <lineage>
        <taxon>Eukaryota</taxon>
        <taxon>Fungi</taxon>
        <taxon>Dikarya</taxon>
        <taxon>Ascomycota</taxon>
        <taxon>Pezizomycotina</taxon>
        <taxon>Dothideomycetes</taxon>
        <taxon>Dothideomycetidae</taxon>
        <taxon>Mycosphaerellales</taxon>
        <taxon>Dissoconiaceae</taxon>
        <taxon>Dissoconium</taxon>
    </lineage>
</organism>
<sequence length="274" mass="29227">MSFIRARALRSVQSALSRGAPRVSAPRTQLVAKRFASGGHDGHAPPGSDLPWLISALIVTPVSCWYLWPETSHADSHHGHGDHAAHDDADEKHEDKEEDKEEDSQPTEEVAEKKEEIASEPTEEKSEDKTEDKAEGEAESKSDDEETAESDDNATSGDNNKRGTTGTNKVRSDSEGASVTRKVEAGSKGGNKIRLDSGLGKNLGEGINSDTAYNGSEGSENKSVMADKQKGLSNTDTRHSIQIDAPGSELSTKGHGGPETAKHKGTVDPRAPVK</sequence>
<dbReference type="AlphaFoldDB" id="A0A6J3MG79"/>
<keyword evidence="2" id="KW-1185">Reference proteome</keyword>
<reference evidence="3" key="1">
    <citation type="submission" date="2020-01" db="EMBL/GenBank/DDBJ databases">
        <authorList>
            <consortium name="DOE Joint Genome Institute"/>
            <person name="Haridas S."/>
            <person name="Albert R."/>
            <person name="Binder M."/>
            <person name="Bloem J."/>
            <person name="Labutti K."/>
            <person name="Salamov A."/>
            <person name="Andreopoulos B."/>
            <person name="Baker S.E."/>
            <person name="Barry K."/>
            <person name="Bills G."/>
            <person name="Bluhm B.H."/>
            <person name="Cannon C."/>
            <person name="Castanera R."/>
            <person name="Culley D.E."/>
            <person name="Daum C."/>
            <person name="Ezra D."/>
            <person name="Gonzalez J.B."/>
            <person name="Henrissat B."/>
            <person name="Kuo A."/>
            <person name="Liang C."/>
            <person name="Lipzen A."/>
            <person name="Lutzoni F."/>
            <person name="Magnuson J."/>
            <person name="Mondo S."/>
            <person name="Nolan M."/>
            <person name="Ohm R."/>
            <person name="Pangilinan J."/>
            <person name="Park H.-J."/>
            <person name="Ramirez L."/>
            <person name="Alfaro M."/>
            <person name="Sun H."/>
            <person name="Tritt A."/>
            <person name="Yoshinaga Y."/>
            <person name="Zwiers L.-H."/>
            <person name="Turgeon B.G."/>
            <person name="Goodwin S.B."/>
            <person name="Spatafora J.W."/>
            <person name="Crous P.W."/>
            <person name="Grigoriev I.V."/>
        </authorList>
    </citation>
    <scope>NUCLEOTIDE SEQUENCE</scope>
    <source>
        <strain evidence="3">CBS 342.82</strain>
    </source>
</reference>
<gene>
    <name evidence="3" type="ORF">K489DRAFT_2559</name>
</gene>
<dbReference type="GeneID" id="54357799"/>
<feature type="compositionally biased region" description="Polar residues" evidence="1">
    <location>
        <begin position="208"/>
        <end position="222"/>
    </location>
</feature>
<protein>
    <submittedName>
        <fullName evidence="3">Uncharacterized protein</fullName>
    </submittedName>
</protein>
<feature type="compositionally biased region" description="Polar residues" evidence="1">
    <location>
        <begin position="153"/>
        <end position="169"/>
    </location>
</feature>
<feature type="compositionally biased region" description="Acidic residues" evidence="1">
    <location>
        <begin position="96"/>
        <end position="106"/>
    </location>
</feature>
<proteinExistence type="predicted"/>
<reference evidence="3" key="3">
    <citation type="submission" date="2025-08" db="UniProtKB">
        <authorList>
            <consortium name="RefSeq"/>
        </authorList>
    </citation>
    <scope>IDENTIFICATION</scope>
    <source>
        <strain evidence="3">CBS 342.82</strain>
    </source>
</reference>
<evidence type="ECO:0000256" key="1">
    <source>
        <dbReference type="SAM" id="MobiDB-lite"/>
    </source>
</evidence>
<feature type="compositionally biased region" description="Basic and acidic residues" evidence="1">
    <location>
        <begin position="110"/>
        <end position="141"/>
    </location>
</feature>
<feature type="compositionally biased region" description="Acidic residues" evidence="1">
    <location>
        <begin position="142"/>
        <end position="152"/>
    </location>
</feature>
<dbReference type="OrthoDB" id="4590707at2759"/>
<reference evidence="3" key="2">
    <citation type="submission" date="2020-04" db="EMBL/GenBank/DDBJ databases">
        <authorList>
            <consortium name="NCBI Genome Project"/>
        </authorList>
    </citation>
    <scope>NUCLEOTIDE SEQUENCE</scope>
    <source>
        <strain evidence="3">CBS 342.82</strain>
    </source>
</reference>
<name>A0A6J3MG79_9PEZI</name>
<dbReference type="RefSeq" id="XP_033464001.1">
    <property type="nucleotide sequence ID" value="XM_033600000.1"/>
</dbReference>
<accession>A0A6J3MG79</accession>
<feature type="compositionally biased region" description="Basic and acidic residues" evidence="1">
    <location>
        <begin position="225"/>
        <end position="241"/>
    </location>
</feature>